<proteinExistence type="predicted"/>
<organism evidence="1 2">
    <name type="scientific">Ilyodon furcidens</name>
    <name type="common">goldbreast splitfin</name>
    <dbReference type="NCBI Taxonomy" id="33524"/>
    <lineage>
        <taxon>Eukaryota</taxon>
        <taxon>Metazoa</taxon>
        <taxon>Chordata</taxon>
        <taxon>Craniata</taxon>
        <taxon>Vertebrata</taxon>
        <taxon>Euteleostomi</taxon>
        <taxon>Actinopterygii</taxon>
        <taxon>Neopterygii</taxon>
        <taxon>Teleostei</taxon>
        <taxon>Neoteleostei</taxon>
        <taxon>Acanthomorphata</taxon>
        <taxon>Ovalentaria</taxon>
        <taxon>Atherinomorphae</taxon>
        <taxon>Cyprinodontiformes</taxon>
        <taxon>Goodeidae</taxon>
        <taxon>Ilyodon</taxon>
    </lineage>
</organism>
<accession>A0ABV0V327</accession>
<keyword evidence="2" id="KW-1185">Reference proteome</keyword>
<gene>
    <name evidence="1" type="ORF">ILYODFUR_014656</name>
</gene>
<reference evidence="1 2" key="1">
    <citation type="submission" date="2021-06" db="EMBL/GenBank/DDBJ databases">
        <authorList>
            <person name="Palmer J.M."/>
        </authorList>
    </citation>
    <scope>NUCLEOTIDE SEQUENCE [LARGE SCALE GENOMIC DNA]</scope>
    <source>
        <strain evidence="2">if_2019</strain>
        <tissue evidence="1">Muscle</tissue>
    </source>
</reference>
<protein>
    <submittedName>
        <fullName evidence="1">Uncharacterized protein</fullName>
    </submittedName>
</protein>
<dbReference type="Proteomes" id="UP001482620">
    <property type="component" value="Unassembled WGS sequence"/>
</dbReference>
<comment type="caution">
    <text evidence="1">The sequence shown here is derived from an EMBL/GenBank/DDBJ whole genome shotgun (WGS) entry which is preliminary data.</text>
</comment>
<name>A0ABV0V327_9TELE</name>
<evidence type="ECO:0000313" key="2">
    <source>
        <dbReference type="Proteomes" id="UP001482620"/>
    </source>
</evidence>
<evidence type="ECO:0000313" key="1">
    <source>
        <dbReference type="EMBL" id="MEQ2251778.1"/>
    </source>
</evidence>
<dbReference type="EMBL" id="JAHRIQ010093929">
    <property type="protein sequence ID" value="MEQ2251778.1"/>
    <property type="molecule type" value="Genomic_DNA"/>
</dbReference>
<sequence length="107" mass="11855">MGLCVCDCQSEEGGGWGVRNGREKEGLCSYLPQSEPPIRKDDDSNLILKKYKTPPPLHPLFLRHLAAPYAPRLPTILGYVRTWVDMWGWKEDGDAGGTKDNKAAGNV</sequence>